<keyword evidence="4" id="KW-0479">Metal-binding</keyword>
<dbReference type="Gene3D" id="3.90.79.10">
    <property type="entry name" value="Nucleoside Triphosphate Pyrophosphohydrolase"/>
    <property type="match status" value="1"/>
</dbReference>
<dbReference type="Proteomes" id="UP001217089">
    <property type="component" value="Unassembled WGS sequence"/>
</dbReference>
<evidence type="ECO:0000256" key="2">
    <source>
        <dbReference type="ARBA" id="ARBA00001946"/>
    </source>
</evidence>
<keyword evidence="9" id="KW-1185">Reference proteome</keyword>
<keyword evidence="6" id="KW-0460">Magnesium</keyword>
<dbReference type="PANTHER" id="PTHR12318">
    <property type="entry name" value="TESTOSTERONE-REGULATED PROTEIN RP2"/>
    <property type="match status" value="1"/>
</dbReference>
<accession>A0ABQ9EK27</accession>
<dbReference type="PANTHER" id="PTHR12318:SF0">
    <property type="entry name" value="ACYL-COENZYME A DIPHOSPHATASE NUDT19"/>
    <property type="match status" value="1"/>
</dbReference>
<evidence type="ECO:0000256" key="7">
    <source>
        <dbReference type="ARBA" id="ARBA00023211"/>
    </source>
</evidence>
<evidence type="ECO:0000256" key="3">
    <source>
        <dbReference type="ARBA" id="ARBA00005582"/>
    </source>
</evidence>
<protein>
    <recommendedName>
        <fullName evidence="10">Nucleoside diphosphate-linked moiety X motif 19</fullName>
    </recommendedName>
</protein>
<evidence type="ECO:0008006" key="10">
    <source>
        <dbReference type="Google" id="ProtNLM"/>
    </source>
</evidence>
<reference evidence="8 9" key="1">
    <citation type="submission" date="2022-12" db="EMBL/GenBank/DDBJ databases">
        <title>Chromosome-level genome of Tegillarca granosa.</title>
        <authorList>
            <person name="Kim J."/>
        </authorList>
    </citation>
    <scope>NUCLEOTIDE SEQUENCE [LARGE SCALE GENOMIC DNA]</scope>
    <source>
        <strain evidence="8">Teg-2019</strain>
        <tissue evidence="8">Adductor muscle</tissue>
    </source>
</reference>
<keyword evidence="7" id="KW-0464">Manganese</keyword>
<evidence type="ECO:0000313" key="8">
    <source>
        <dbReference type="EMBL" id="KAJ8303598.1"/>
    </source>
</evidence>
<gene>
    <name evidence="8" type="ORF">KUTeg_019994</name>
</gene>
<evidence type="ECO:0000313" key="9">
    <source>
        <dbReference type="Proteomes" id="UP001217089"/>
    </source>
</evidence>
<sequence length="336" mass="38612">MAAILKHWREAATLILVSKIKQNAPRICGNGGKTNHDPPKPLYNYKILMLKRSMKSKFMPSLYVFPGGTAENADFSSEWLDIFRVTKDCNESLQAFVKRGGVGPPMFSRQRDPEFQSVPSELAFRICAIRETFEESGVLLVRHKDYFKRHNVGVTVKEQPVTAHVYQLSESEIATWRNKVDKDPGEFITLCKTFDVVPDIWSLSEWSNWLTPVIMGDSPPDTRSGRRYDTAFYLCMLDEAPPALHDEKETVHSQWSTPDTLIREYFKSGGLAPPQVYEVCRLLNFKDAEDLNNFAWKRAEQRVVRYFPVIYFCQDGVSIVYPGNFKKSYTVLDPLF</sequence>
<dbReference type="CDD" id="cd18870">
    <property type="entry name" value="NUDIX_AcylCoAdiphos_Nudt19"/>
    <property type="match status" value="1"/>
</dbReference>
<dbReference type="InterPro" id="IPR015797">
    <property type="entry name" value="NUDIX_hydrolase-like_dom_sf"/>
</dbReference>
<keyword evidence="5" id="KW-0378">Hydrolase</keyword>
<evidence type="ECO:0000256" key="6">
    <source>
        <dbReference type="ARBA" id="ARBA00022842"/>
    </source>
</evidence>
<comment type="cofactor">
    <cofactor evidence="1">
        <name>Mn(2+)</name>
        <dbReference type="ChEBI" id="CHEBI:29035"/>
    </cofactor>
</comment>
<dbReference type="SUPFAM" id="SSF55811">
    <property type="entry name" value="Nudix"/>
    <property type="match status" value="1"/>
</dbReference>
<comment type="similarity">
    <text evidence="3">Belongs to the Nudix hydrolase family.</text>
</comment>
<evidence type="ECO:0000256" key="5">
    <source>
        <dbReference type="ARBA" id="ARBA00022801"/>
    </source>
</evidence>
<evidence type="ECO:0000256" key="4">
    <source>
        <dbReference type="ARBA" id="ARBA00022723"/>
    </source>
</evidence>
<comment type="caution">
    <text evidence="8">The sequence shown here is derived from an EMBL/GenBank/DDBJ whole genome shotgun (WGS) entry which is preliminary data.</text>
</comment>
<dbReference type="InterPro" id="IPR039121">
    <property type="entry name" value="NUDT19"/>
</dbReference>
<evidence type="ECO:0000256" key="1">
    <source>
        <dbReference type="ARBA" id="ARBA00001936"/>
    </source>
</evidence>
<dbReference type="EMBL" id="JARBDR010000917">
    <property type="protein sequence ID" value="KAJ8303598.1"/>
    <property type="molecule type" value="Genomic_DNA"/>
</dbReference>
<proteinExistence type="inferred from homology"/>
<name>A0ABQ9EK27_TEGGR</name>
<organism evidence="8 9">
    <name type="scientific">Tegillarca granosa</name>
    <name type="common">Malaysian cockle</name>
    <name type="synonym">Anadara granosa</name>
    <dbReference type="NCBI Taxonomy" id="220873"/>
    <lineage>
        <taxon>Eukaryota</taxon>
        <taxon>Metazoa</taxon>
        <taxon>Spiralia</taxon>
        <taxon>Lophotrochozoa</taxon>
        <taxon>Mollusca</taxon>
        <taxon>Bivalvia</taxon>
        <taxon>Autobranchia</taxon>
        <taxon>Pteriomorphia</taxon>
        <taxon>Arcoida</taxon>
        <taxon>Arcoidea</taxon>
        <taxon>Arcidae</taxon>
        <taxon>Tegillarca</taxon>
    </lineage>
</organism>
<comment type="cofactor">
    <cofactor evidence="2">
        <name>Mg(2+)</name>
        <dbReference type="ChEBI" id="CHEBI:18420"/>
    </cofactor>
</comment>